<evidence type="ECO:0000256" key="5">
    <source>
        <dbReference type="ARBA" id="ARBA00022833"/>
    </source>
</evidence>
<dbReference type="FunFam" id="3.30.160.60:FF:001669">
    <property type="entry name" value="Uncharacterized protein, isoform B"/>
    <property type="match status" value="1"/>
</dbReference>
<feature type="domain" description="C2H2-type" evidence="9">
    <location>
        <begin position="165"/>
        <end position="191"/>
    </location>
</feature>
<dbReference type="WBParaSite" id="PSAMB.scaffold230size63538.g3736.t1">
    <property type="protein sequence ID" value="PSAMB.scaffold230size63538.g3736.t1"/>
    <property type="gene ID" value="PSAMB.scaffold230size63538.g3736"/>
</dbReference>
<keyword evidence="10" id="KW-1185">Reference proteome</keyword>
<dbReference type="SMART" id="SM00355">
    <property type="entry name" value="ZnF_C2H2"/>
    <property type="match status" value="6"/>
</dbReference>
<accession>A0A914VPB1</accession>
<feature type="compositionally biased region" description="Low complexity" evidence="8">
    <location>
        <begin position="228"/>
        <end position="239"/>
    </location>
</feature>
<dbReference type="PANTHER" id="PTHR16515:SF49">
    <property type="entry name" value="GASTRULA ZINC FINGER PROTEIN XLCGF49.1-LIKE-RELATED"/>
    <property type="match status" value="1"/>
</dbReference>
<evidence type="ECO:0000256" key="1">
    <source>
        <dbReference type="ARBA" id="ARBA00004123"/>
    </source>
</evidence>
<dbReference type="PROSITE" id="PS00028">
    <property type="entry name" value="ZINC_FINGER_C2H2_1"/>
    <property type="match status" value="4"/>
</dbReference>
<dbReference type="PROSITE" id="PS50157">
    <property type="entry name" value="ZINC_FINGER_C2H2_2"/>
    <property type="match status" value="3"/>
</dbReference>
<evidence type="ECO:0000256" key="4">
    <source>
        <dbReference type="ARBA" id="ARBA00022771"/>
    </source>
</evidence>
<dbReference type="SUPFAM" id="SSF57667">
    <property type="entry name" value="beta-beta-alpha zinc fingers"/>
    <property type="match status" value="1"/>
</dbReference>
<organism evidence="10 11">
    <name type="scientific">Plectus sambesii</name>
    <dbReference type="NCBI Taxonomy" id="2011161"/>
    <lineage>
        <taxon>Eukaryota</taxon>
        <taxon>Metazoa</taxon>
        <taxon>Ecdysozoa</taxon>
        <taxon>Nematoda</taxon>
        <taxon>Chromadorea</taxon>
        <taxon>Plectida</taxon>
        <taxon>Plectina</taxon>
        <taxon>Plectoidea</taxon>
        <taxon>Plectidae</taxon>
        <taxon>Plectus</taxon>
    </lineage>
</organism>
<evidence type="ECO:0000256" key="7">
    <source>
        <dbReference type="PROSITE-ProRule" id="PRU00042"/>
    </source>
</evidence>
<keyword evidence="6" id="KW-0539">Nucleus</keyword>
<reference evidence="11" key="1">
    <citation type="submission" date="2022-11" db="UniProtKB">
        <authorList>
            <consortium name="WormBaseParasite"/>
        </authorList>
    </citation>
    <scope>IDENTIFICATION</scope>
</reference>
<dbReference type="Proteomes" id="UP000887566">
    <property type="component" value="Unplaced"/>
</dbReference>
<keyword evidence="4 7" id="KW-0863">Zinc-finger</keyword>
<keyword evidence="2" id="KW-0479">Metal-binding</keyword>
<dbReference type="InterPro" id="IPR036236">
    <property type="entry name" value="Znf_C2H2_sf"/>
</dbReference>
<protein>
    <submittedName>
        <fullName evidence="11">C2H2-type domain-containing protein</fullName>
    </submittedName>
</protein>
<feature type="compositionally biased region" description="Basic and acidic residues" evidence="8">
    <location>
        <begin position="285"/>
        <end position="296"/>
    </location>
</feature>
<keyword evidence="5" id="KW-0862">Zinc</keyword>
<evidence type="ECO:0000313" key="10">
    <source>
        <dbReference type="Proteomes" id="UP000887566"/>
    </source>
</evidence>
<feature type="domain" description="C2H2-type" evidence="9">
    <location>
        <begin position="108"/>
        <end position="135"/>
    </location>
</feature>
<dbReference type="Gene3D" id="3.30.160.60">
    <property type="entry name" value="Classic Zinc Finger"/>
    <property type="match status" value="3"/>
</dbReference>
<dbReference type="GO" id="GO:0010468">
    <property type="term" value="P:regulation of gene expression"/>
    <property type="evidence" value="ECO:0007669"/>
    <property type="project" value="TreeGrafter"/>
</dbReference>
<evidence type="ECO:0000313" key="11">
    <source>
        <dbReference type="WBParaSite" id="PSAMB.scaffold230size63538.g3736.t1"/>
    </source>
</evidence>
<name>A0A914VPB1_9BILA</name>
<evidence type="ECO:0000259" key="9">
    <source>
        <dbReference type="PROSITE" id="PS50157"/>
    </source>
</evidence>
<evidence type="ECO:0000256" key="2">
    <source>
        <dbReference type="ARBA" id="ARBA00022723"/>
    </source>
</evidence>
<feature type="domain" description="C2H2-type" evidence="9">
    <location>
        <begin position="136"/>
        <end position="158"/>
    </location>
</feature>
<dbReference type="GO" id="GO:0008270">
    <property type="term" value="F:zinc ion binding"/>
    <property type="evidence" value="ECO:0007669"/>
    <property type="project" value="UniProtKB-KW"/>
</dbReference>
<dbReference type="PANTHER" id="PTHR16515">
    <property type="entry name" value="PR DOMAIN ZINC FINGER PROTEIN"/>
    <property type="match status" value="1"/>
</dbReference>
<feature type="region of interest" description="Disordered" evidence="8">
    <location>
        <begin position="27"/>
        <end position="78"/>
    </location>
</feature>
<keyword evidence="3" id="KW-0677">Repeat</keyword>
<dbReference type="Pfam" id="PF00096">
    <property type="entry name" value="zf-C2H2"/>
    <property type="match status" value="1"/>
</dbReference>
<proteinExistence type="predicted"/>
<evidence type="ECO:0000256" key="3">
    <source>
        <dbReference type="ARBA" id="ARBA00022737"/>
    </source>
</evidence>
<dbReference type="InterPro" id="IPR013087">
    <property type="entry name" value="Znf_C2H2_type"/>
</dbReference>
<comment type="subcellular location">
    <subcellularLocation>
        <location evidence="1">Nucleus</location>
    </subcellularLocation>
</comment>
<dbReference type="FunFam" id="3.30.160.60:FF:003608">
    <property type="entry name" value="Zinc finger and BTB domain-containing 32"/>
    <property type="match status" value="1"/>
</dbReference>
<feature type="region of interest" description="Disordered" evidence="8">
    <location>
        <begin position="222"/>
        <end position="304"/>
    </location>
</feature>
<evidence type="ECO:0000256" key="6">
    <source>
        <dbReference type="ARBA" id="ARBA00023242"/>
    </source>
</evidence>
<sequence>MEDLNACAQCGFTTQNFAEFIEHVDEHEVEHQRQQQPDWHAVGDDESVGSPPCSSSPILKSPKPAGKAKTRQSRKTMHSCPHCNFTTYMSQHMKSHLEAHSRHEGQMYQCDVCQMQFSQKANMHRHRMRHSGVKPYQCRYCLKRFFRKDQMQEHSMTHIKTGADFDCPVASCEMQFSQHAALRSHLEEYHTIAPNSPASCKRCALLFANARRLLLHYQTKHDSDDMGAASPASATSSSRSSRKKALDSPSMVQIVASQDRDSPFQTSSSTPALPVLAGDSQGSEDGTHNAMLDDSRNQSLMVGP</sequence>
<dbReference type="InterPro" id="IPR050331">
    <property type="entry name" value="Zinc_finger"/>
</dbReference>
<dbReference type="AlphaFoldDB" id="A0A914VPB1"/>
<evidence type="ECO:0000256" key="8">
    <source>
        <dbReference type="SAM" id="MobiDB-lite"/>
    </source>
</evidence>
<dbReference type="GO" id="GO:0005634">
    <property type="term" value="C:nucleus"/>
    <property type="evidence" value="ECO:0007669"/>
    <property type="project" value="UniProtKB-SubCell"/>
</dbReference>
<feature type="compositionally biased region" description="Basic residues" evidence="8">
    <location>
        <begin position="66"/>
        <end position="77"/>
    </location>
</feature>